<keyword evidence="1 2" id="KW-0238">DNA-binding</keyword>
<reference evidence="4 5" key="2">
    <citation type="submission" date="2024-03" db="EMBL/GenBank/DDBJ databases">
        <title>The Genome Sequence of Enterococcus sp. DIV0205d.</title>
        <authorList>
            <consortium name="The Broad Institute Genomics Platform"/>
            <consortium name="The Broad Institute Microbial Omics Core"/>
            <consortium name="The Broad Institute Genomic Center for Infectious Diseases"/>
            <person name="Earl A."/>
            <person name="Manson A."/>
            <person name="Gilmore M."/>
            <person name="Schwartman J."/>
            <person name="Shea T."/>
            <person name="Abouelleil A."/>
            <person name="Cao P."/>
            <person name="Chapman S."/>
            <person name="Cusick C."/>
            <person name="Young S."/>
            <person name="Neafsey D."/>
            <person name="Nusbaum C."/>
            <person name="Birren B."/>
        </authorList>
    </citation>
    <scope>NUCLEOTIDE SEQUENCE [LARGE SCALE GENOMIC DNA]</scope>
    <source>
        <strain evidence="4 5">7F3_DIV0205</strain>
    </source>
</reference>
<dbReference type="InterPro" id="IPR009057">
    <property type="entry name" value="Homeodomain-like_sf"/>
</dbReference>
<evidence type="ECO:0000259" key="3">
    <source>
        <dbReference type="PROSITE" id="PS50977"/>
    </source>
</evidence>
<dbReference type="AlphaFoldDB" id="A0AAQ3Y6R2"/>
<evidence type="ECO:0000313" key="5">
    <source>
        <dbReference type="Proteomes" id="UP000194948"/>
    </source>
</evidence>
<name>A0AAQ3Y6R2_9ENTE</name>
<dbReference type="Pfam" id="PF00440">
    <property type="entry name" value="TetR_N"/>
    <property type="match status" value="1"/>
</dbReference>
<evidence type="ECO:0000256" key="2">
    <source>
        <dbReference type="PROSITE-ProRule" id="PRU00335"/>
    </source>
</evidence>
<dbReference type="GO" id="GO:0003677">
    <property type="term" value="F:DNA binding"/>
    <property type="evidence" value="ECO:0007669"/>
    <property type="project" value="UniProtKB-UniRule"/>
</dbReference>
<evidence type="ECO:0000256" key="1">
    <source>
        <dbReference type="ARBA" id="ARBA00023125"/>
    </source>
</evidence>
<proteinExistence type="predicted"/>
<protein>
    <recommendedName>
        <fullName evidence="3">HTH tetR-type domain-containing protein</fullName>
    </recommendedName>
</protein>
<accession>A0AAQ3Y6R2</accession>
<dbReference type="SUPFAM" id="SSF46689">
    <property type="entry name" value="Homeodomain-like"/>
    <property type="match status" value="1"/>
</dbReference>
<dbReference type="InterPro" id="IPR001647">
    <property type="entry name" value="HTH_TetR"/>
</dbReference>
<dbReference type="Gene3D" id="1.10.357.10">
    <property type="entry name" value="Tetracycline Repressor, domain 2"/>
    <property type="match status" value="1"/>
</dbReference>
<evidence type="ECO:0000313" key="4">
    <source>
        <dbReference type="EMBL" id="WYJ99649.1"/>
    </source>
</evidence>
<dbReference type="PRINTS" id="PR00455">
    <property type="entry name" value="HTHTETR"/>
</dbReference>
<dbReference type="EMBL" id="CP147244">
    <property type="protein sequence ID" value="WYJ99649.1"/>
    <property type="molecule type" value="Genomic_DNA"/>
</dbReference>
<dbReference type="Proteomes" id="UP000194948">
    <property type="component" value="Chromosome"/>
</dbReference>
<reference evidence="5" key="1">
    <citation type="submission" date="2017-05" db="EMBL/GenBank/DDBJ databases">
        <title>The Genome Sequence of EEnterococcus faecalis 9F2_4866.</title>
        <authorList>
            <consortium name="The Broad Institute Genomics Platform"/>
            <consortium name="The Broad Institute Genomic Center for Infectious Diseases"/>
            <person name="Earl A."/>
            <person name="Manson A."/>
            <person name="Schwartman J."/>
            <person name="Gilmore M."/>
            <person name="Abouelleil A."/>
            <person name="Cao P."/>
            <person name="Chapman S."/>
            <person name="Cusick C."/>
            <person name="Shea T."/>
            <person name="Young S."/>
            <person name="Neafsey D."/>
            <person name="Nusbaum C."/>
            <person name="Birren B."/>
        </authorList>
    </citation>
    <scope>NUCLEOTIDE SEQUENCE [LARGE SCALE GENOMIC DNA]</scope>
    <source>
        <strain evidence="5">7F3_DIV0205</strain>
    </source>
</reference>
<gene>
    <name evidence="4" type="ORF">A5821_000726</name>
</gene>
<dbReference type="PROSITE" id="PS50977">
    <property type="entry name" value="HTH_TETR_2"/>
    <property type="match status" value="1"/>
</dbReference>
<feature type="domain" description="HTH tetR-type" evidence="3">
    <location>
        <begin position="38"/>
        <end position="98"/>
    </location>
</feature>
<keyword evidence="5" id="KW-1185">Reference proteome</keyword>
<feature type="DNA-binding region" description="H-T-H motif" evidence="2">
    <location>
        <begin position="61"/>
        <end position="80"/>
    </location>
</feature>
<sequence length="212" mass="24414">MENTKKIIFNFSYFTLNAIRASSTFISGGGIFLVRKKVYKKQHILVAARELLAEKGFSSITARNVAEYMGISTQPIYLEFKNMEELKLTLLKTTYDILETEFFSKKQTSNNVVNFGLNYLDFAKTNSKLYISLYIEQHSYGQELQQLSFDSFQHSIKEDKYYATFSNEKLKKLHMNLLIVTIGMASLSISGIVNQTRAQLMTAFEDIEQKIQ</sequence>
<organism evidence="4 5">
    <name type="scientific">Candidatus Enterococcus palustris</name>
    <dbReference type="NCBI Taxonomy" id="1834189"/>
    <lineage>
        <taxon>Bacteria</taxon>
        <taxon>Bacillati</taxon>
        <taxon>Bacillota</taxon>
        <taxon>Bacilli</taxon>
        <taxon>Lactobacillales</taxon>
        <taxon>Enterococcaceae</taxon>
        <taxon>Enterococcus</taxon>
    </lineage>
</organism>